<dbReference type="GO" id="GO:0007283">
    <property type="term" value="P:spermatogenesis"/>
    <property type="evidence" value="ECO:0007669"/>
    <property type="project" value="UniProtKB-KW"/>
</dbReference>
<feature type="coiled-coil region" evidence="16">
    <location>
        <begin position="535"/>
        <end position="576"/>
    </location>
</feature>
<dbReference type="GO" id="GO:0060271">
    <property type="term" value="P:cilium assembly"/>
    <property type="evidence" value="ECO:0007669"/>
    <property type="project" value="InterPro"/>
</dbReference>
<keyword evidence="4" id="KW-0221">Differentiation</keyword>
<feature type="coiled-coil region" evidence="16">
    <location>
        <begin position="354"/>
        <end position="388"/>
    </location>
</feature>
<dbReference type="GO" id="GO:0015631">
    <property type="term" value="F:tubulin binding"/>
    <property type="evidence" value="ECO:0007669"/>
    <property type="project" value="InterPro"/>
</dbReference>
<dbReference type="GO" id="GO:0036064">
    <property type="term" value="C:ciliary basal body"/>
    <property type="evidence" value="ECO:0007669"/>
    <property type="project" value="TreeGrafter"/>
</dbReference>
<accession>A0AAN8P675</accession>
<organism evidence="18 19">
    <name type="scientific">Polyplax serrata</name>
    <name type="common">Common mouse louse</name>
    <dbReference type="NCBI Taxonomy" id="468196"/>
    <lineage>
        <taxon>Eukaryota</taxon>
        <taxon>Metazoa</taxon>
        <taxon>Ecdysozoa</taxon>
        <taxon>Arthropoda</taxon>
        <taxon>Hexapoda</taxon>
        <taxon>Insecta</taxon>
        <taxon>Pterygota</taxon>
        <taxon>Neoptera</taxon>
        <taxon>Paraneoptera</taxon>
        <taxon>Psocodea</taxon>
        <taxon>Troctomorpha</taxon>
        <taxon>Phthiraptera</taxon>
        <taxon>Anoplura</taxon>
        <taxon>Polyplacidae</taxon>
        <taxon>Polyplax</taxon>
    </lineage>
</organism>
<gene>
    <name evidence="18" type="ORF">RUM43_008667</name>
</gene>
<dbReference type="AlphaFoldDB" id="A0AAN8P675"/>
<evidence type="ECO:0000256" key="14">
    <source>
        <dbReference type="ARBA" id="ARBA00073058"/>
    </source>
</evidence>
<dbReference type="InterPro" id="IPR029600">
    <property type="entry name" value="IFT81"/>
</dbReference>
<evidence type="ECO:0000256" key="2">
    <source>
        <dbReference type="ARBA" id="ARBA00022490"/>
    </source>
</evidence>
<evidence type="ECO:0000256" key="5">
    <source>
        <dbReference type="ARBA" id="ARBA00022794"/>
    </source>
</evidence>
<evidence type="ECO:0000256" key="12">
    <source>
        <dbReference type="ARBA" id="ARBA00043983"/>
    </source>
</evidence>
<dbReference type="EMBL" id="JAWJWE010000038">
    <property type="protein sequence ID" value="KAK6622824.1"/>
    <property type="molecule type" value="Genomic_DNA"/>
</dbReference>
<evidence type="ECO:0000256" key="6">
    <source>
        <dbReference type="ARBA" id="ARBA00022871"/>
    </source>
</evidence>
<feature type="domain" description="IFT81 calponin homology" evidence="17">
    <location>
        <begin position="5"/>
        <end position="125"/>
    </location>
</feature>
<dbReference type="Pfam" id="PF18383">
    <property type="entry name" value="IFT81_CH"/>
    <property type="match status" value="1"/>
</dbReference>
<evidence type="ECO:0000256" key="11">
    <source>
        <dbReference type="ARBA" id="ARBA00023273"/>
    </source>
</evidence>
<sequence length="675" mass="78219">MANTQLKAIVEQLNALLNKNYNLISFDSLNEEQLLQVVTDVLGEIDKNNKVDIHQEELEETAVRILEMLRILKYKLNPRMSVTTFHQGLIQGDKNVIHPILEWLLANMDDLKKRSYLAQFLVKLDVPPEMLGDPDISFLYEQYESQIEEFKDTHKKYEALKSSGMSITELRTDITAMEKEKDSVEKKIEKLRQRIENVPGKTALLESAKALREEKQKEKELSSQAEQQTSQIMVNDQRLRRLQVQLKELKQSSAAASAEKLLRKLEEECSVNNYIAKQKLPQEIKNRQVDVKILESVMREPNITHADLEELNNQIQQIGSEINEMVEKHLATQNVSEDKNAPFRQQASIIAKKKENKAEQLGELRNALSNIEEEFEEKQGKLKELAGDTILRGEEFKKYANKLKGRTVVYKQNRAELSALKSESSILTRTLEILKSRDQNVTKALEKEEAEHGVLGFRDTVETLEKVTEETTDFDSVKGKTLDEMSILIQQLSRRIEEKKTELAPLISELRPLREQFQELSEEYEHKKKMYDSTASALENNVHKLHEEVEKLKTSVEESEKEISTLEAENKRAKEYSVKVGEELKIYVSSNPETRKNSLREQLNQKINEQEKLGKHLREEQKVMKDIQSKRALQVQYWKDLVCLMECKKKCFEDNKKRSGVVRREQGAETLILSQ</sequence>
<keyword evidence="11" id="KW-0966">Cell projection</keyword>
<dbReference type="FunFam" id="1.10.418.70:FF:000001">
    <property type="entry name" value="Intraflagellar transport protein 81 homolog"/>
    <property type="match status" value="1"/>
</dbReference>
<dbReference type="PANTHER" id="PTHR15614">
    <property type="entry name" value="INTRAFLAGELLAR TRANSPORT PROTEIN 81 HOMOLOG"/>
    <property type="match status" value="1"/>
</dbReference>
<evidence type="ECO:0000256" key="4">
    <source>
        <dbReference type="ARBA" id="ARBA00022782"/>
    </source>
</evidence>
<feature type="coiled-coil region" evidence="16">
    <location>
        <begin position="140"/>
        <end position="259"/>
    </location>
</feature>
<dbReference type="Gene3D" id="1.10.418.70">
    <property type="entry name" value="Intraflagellar transport protein 81, N-terminal domain"/>
    <property type="match status" value="1"/>
</dbReference>
<dbReference type="InterPro" id="IPR043016">
    <property type="entry name" value="IFT81_N_sf"/>
</dbReference>
<keyword evidence="10" id="KW-0206">Cytoskeleton</keyword>
<keyword evidence="5" id="KW-0970">Cilium biogenesis/degradation</keyword>
<comment type="function">
    <text evidence="13">Component of the intraflagellar transport (IFT) complex B: together with IFT74, forms a tubulin-binding module that specifically mediates transport of tubulin within the cilium. Binds tubulin via its CH (calponin-homology)-like region. Required for ciliogenesis. Required for proper regulation of SHH signaling. Plays an important role during spermatogenesis by modulating the assembly and elongation of the sperm flagella.</text>
</comment>
<evidence type="ECO:0000313" key="18">
    <source>
        <dbReference type="EMBL" id="KAK6622824.1"/>
    </source>
</evidence>
<evidence type="ECO:0000259" key="17">
    <source>
        <dbReference type="Pfam" id="PF18383"/>
    </source>
</evidence>
<evidence type="ECO:0000256" key="1">
    <source>
        <dbReference type="ARBA" id="ARBA00004120"/>
    </source>
</evidence>
<proteinExistence type="inferred from homology"/>
<comment type="similarity">
    <text evidence="12">Belongs to the IFT81 family.</text>
</comment>
<keyword evidence="8 16" id="KW-0175">Coiled coil</keyword>
<dbReference type="GO" id="GO:0042073">
    <property type="term" value="P:intraciliary transport"/>
    <property type="evidence" value="ECO:0007669"/>
    <property type="project" value="InterPro"/>
</dbReference>
<keyword evidence="2" id="KW-0963">Cytoplasm</keyword>
<dbReference type="Proteomes" id="UP001372834">
    <property type="component" value="Unassembled WGS sequence"/>
</dbReference>
<keyword evidence="6" id="KW-0744">Spermatogenesis</keyword>
<keyword evidence="9" id="KW-0969">Cilium</keyword>
<protein>
    <recommendedName>
        <fullName evidence="14">Intraflagellar transport protein 81 homolog</fullName>
    </recommendedName>
    <alternativeName>
        <fullName evidence="15">Carnitine deficiency-associated protein expressed in ventricle 1</fullName>
    </alternativeName>
</protein>
<dbReference type="GO" id="GO:0030154">
    <property type="term" value="P:cell differentiation"/>
    <property type="evidence" value="ECO:0007669"/>
    <property type="project" value="UniProtKB-KW"/>
</dbReference>
<evidence type="ECO:0000256" key="15">
    <source>
        <dbReference type="ARBA" id="ARBA00079903"/>
    </source>
</evidence>
<keyword evidence="7" id="KW-0007">Acetylation</keyword>
<evidence type="ECO:0000256" key="16">
    <source>
        <dbReference type="SAM" id="Coils"/>
    </source>
</evidence>
<evidence type="ECO:0000256" key="13">
    <source>
        <dbReference type="ARBA" id="ARBA00055755"/>
    </source>
</evidence>
<reference evidence="18 19" key="1">
    <citation type="submission" date="2023-10" db="EMBL/GenBank/DDBJ databases">
        <title>Genomes of two closely related lineages of the louse Polyplax serrata with different host specificities.</title>
        <authorList>
            <person name="Martinu J."/>
            <person name="Tarabai H."/>
            <person name="Stefka J."/>
            <person name="Hypsa V."/>
        </authorList>
    </citation>
    <scope>NUCLEOTIDE SEQUENCE [LARGE SCALE GENOMIC DNA]</scope>
    <source>
        <strain evidence="18">HR10_N</strain>
    </source>
</reference>
<evidence type="ECO:0000256" key="10">
    <source>
        <dbReference type="ARBA" id="ARBA00023212"/>
    </source>
</evidence>
<evidence type="ECO:0000256" key="8">
    <source>
        <dbReference type="ARBA" id="ARBA00023054"/>
    </source>
</evidence>
<comment type="caution">
    <text evidence="18">The sequence shown here is derived from an EMBL/GenBank/DDBJ whole genome shotgun (WGS) entry which is preliminary data.</text>
</comment>
<evidence type="ECO:0000313" key="19">
    <source>
        <dbReference type="Proteomes" id="UP001372834"/>
    </source>
</evidence>
<dbReference type="PANTHER" id="PTHR15614:SF2">
    <property type="entry name" value="INTRAFLAGELLAR TRANSPORT PROTEIN 81 HOMOLOG"/>
    <property type="match status" value="1"/>
</dbReference>
<feature type="coiled-coil region" evidence="16">
    <location>
        <begin position="482"/>
        <end position="509"/>
    </location>
</feature>
<evidence type="ECO:0000256" key="9">
    <source>
        <dbReference type="ARBA" id="ARBA00023069"/>
    </source>
</evidence>
<keyword evidence="3" id="KW-0597">Phosphoprotein</keyword>
<dbReference type="InterPro" id="IPR041146">
    <property type="entry name" value="IFT81_CH"/>
</dbReference>
<dbReference type="GO" id="GO:0030992">
    <property type="term" value="C:intraciliary transport particle B"/>
    <property type="evidence" value="ECO:0007669"/>
    <property type="project" value="InterPro"/>
</dbReference>
<name>A0AAN8P675_POLSC</name>
<evidence type="ECO:0000256" key="7">
    <source>
        <dbReference type="ARBA" id="ARBA00022990"/>
    </source>
</evidence>
<comment type="subcellular location">
    <subcellularLocation>
        <location evidence="1">Cytoplasm</location>
        <location evidence="1">Cytoskeleton</location>
        <location evidence="1">Cilium basal body</location>
    </subcellularLocation>
</comment>
<evidence type="ECO:0000256" key="3">
    <source>
        <dbReference type="ARBA" id="ARBA00022553"/>
    </source>
</evidence>